<dbReference type="Pfam" id="PF02643">
    <property type="entry name" value="DUF192"/>
    <property type="match status" value="1"/>
</dbReference>
<dbReference type="PROSITE" id="PS51257">
    <property type="entry name" value="PROKAR_LIPOPROTEIN"/>
    <property type="match status" value="1"/>
</dbReference>
<dbReference type="RefSeq" id="WP_311341389.1">
    <property type="nucleotide sequence ID" value="NZ_JAVRHS010000011.1"/>
</dbReference>
<dbReference type="InterPro" id="IPR038695">
    <property type="entry name" value="Saro_0823-like_sf"/>
</dbReference>
<organism evidence="2 3">
    <name type="scientific">Croceicoccus esteveae</name>
    <dbReference type="NCBI Taxonomy" id="3075597"/>
    <lineage>
        <taxon>Bacteria</taxon>
        <taxon>Pseudomonadati</taxon>
        <taxon>Pseudomonadota</taxon>
        <taxon>Alphaproteobacteria</taxon>
        <taxon>Sphingomonadales</taxon>
        <taxon>Erythrobacteraceae</taxon>
        <taxon>Croceicoccus</taxon>
    </lineage>
</organism>
<accession>A0ABU2ZJN1</accession>
<evidence type="ECO:0000313" key="3">
    <source>
        <dbReference type="Proteomes" id="UP001259803"/>
    </source>
</evidence>
<proteinExistence type="predicted"/>
<gene>
    <name evidence="2" type="ORF">RM533_11615</name>
</gene>
<feature type="chain" id="PRO_5047219138" evidence="1">
    <location>
        <begin position="25"/>
        <end position="181"/>
    </location>
</feature>
<sequence>MKIVKSSVNFTAMALLFLSGACTAPTQTGSSAPDAASATAVSSTAAVHELSGLPIVPLTIVSNGIWHVFAVEYAKTAQQQAQGLMFRTELADKDGMLFPNDPPQQRSFWMKNTVIPLDIIFIAPDGRIESIIADATPYSLHPISSRRSVAAVLEIAGGQAAQLGIRAGDMVKWDAHSVSGR</sequence>
<evidence type="ECO:0000313" key="2">
    <source>
        <dbReference type="EMBL" id="MDT0576821.1"/>
    </source>
</evidence>
<comment type="caution">
    <text evidence="2">The sequence shown here is derived from an EMBL/GenBank/DDBJ whole genome shotgun (WGS) entry which is preliminary data.</text>
</comment>
<name>A0ABU2ZJN1_9SPHN</name>
<dbReference type="PANTHER" id="PTHR37953">
    <property type="entry name" value="UPF0127 PROTEIN MJ1496"/>
    <property type="match status" value="1"/>
</dbReference>
<dbReference type="PANTHER" id="PTHR37953:SF1">
    <property type="entry name" value="UPF0127 PROTEIN MJ1496"/>
    <property type="match status" value="1"/>
</dbReference>
<evidence type="ECO:0000256" key="1">
    <source>
        <dbReference type="SAM" id="SignalP"/>
    </source>
</evidence>
<dbReference type="InterPro" id="IPR003795">
    <property type="entry name" value="DUF192"/>
</dbReference>
<dbReference type="Proteomes" id="UP001259803">
    <property type="component" value="Unassembled WGS sequence"/>
</dbReference>
<reference evidence="2 3" key="1">
    <citation type="submission" date="2023-09" db="EMBL/GenBank/DDBJ databases">
        <authorList>
            <person name="Rey-Velasco X."/>
        </authorList>
    </citation>
    <scope>NUCLEOTIDE SEQUENCE [LARGE SCALE GENOMIC DNA]</scope>
    <source>
        <strain evidence="2 3">F390</strain>
    </source>
</reference>
<keyword evidence="1" id="KW-0732">Signal</keyword>
<dbReference type="Gene3D" id="2.60.120.1140">
    <property type="entry name" value="Protein of unknown function DUF192"/>
    <property type="match status" value="1"/>
</dbReference>
<keyword evidence="3" id="KW-1185">Reference proteome</keyword>
<dbReference type="EMBL" id="JAVRHS010000011">
    <property type="protein sequence ID" value="MDT0576821.1"/>
    <property type="molecule type" value="Genomic_DNA"/>
</dbReference>
<protein>
    <submittedName>
        <fullName evidence="2">DUF192 domain-containing protein</fullName>
    </submittedName>
</protein>
<feature type="signal peptide" evidence="1">
    <location>
        <begin position="1"/>
        <end position="24"/>
    </location>
</feature>